<gene>
    <name evidence="2" type="ORF">Tci_596680</name>
</gene>
<feature type="non-terminal residue" evidence="2">
    <location>
        <position position="1"/>
    </location>
</feature>
<comment type="caution">
    <text evidence="2">The sequence shown here is derived from an EMBL/GenBank/DDBJ whole genome shotgun (WGS) entry which is preliminary data.</text>
</comment>
<evidence type="ECO:0000313" key="2">
    <source>
        <dbReference type="EMBL" id="GFA24708.1"/>
    </source>
</evidence>
<dbReference type="AlphaFoldDB" id="A0A699JBQ7"/>
<proteinExistence type="predicted"/>
<evidence type="ECO:0000256" key="1">
    <source>
        <dbReference type="SAM" id="Coils"/>
    </source>
</evidence>
<reference evidence="2" key="1">
    <citation type="journal article" date="2019" name="Sci. Rep.">
        <title>Draft genome of Tanacetum cinerariifolium, the natural source of mosquito coil.</title>
        <authorList>
            <person name="Yamashiro T."/>
            <person name="Shiraishi A."/>
            <person name="Satake H."/>
            <person name="Nakayama K."/>
        </authorList>
    </citation>
    <scope>NUCLEOTIDE SEQUENCE</scope>
</reference>
<keyword evidence="1" id="KW-0175">Coiled coil</keyword>
<name>A0A699JBQ7_TANCI</name>
<dbReference type="EMBL" id="BKCJ010392036">
    <property type="protein sequence ID" value="GFA24708.1"/>
    <property type="molecule type" value="Genomic_DNA"/>
</dbReference>
<accession>A0A699JBQ7</accession>
<organism evidence="2">
    <name type="scientific">Tanacetum cinerariifolium</name>
    <name type="common">Dalmatian daisy</name>
    <name type="synonym">Chrysanthemum cinerariifolium</name>
    <dbReference type="NCBI Taxonomy" id="118510"/>
    <lineage>
        <taxon>Eukaryota</taxon>
        <taxon>Viridiplantae</taxon>
        <taxon>Streptophyta</taxon>
        <taxon>Embryophyta</taxon>
        <taxon>Tracheophyta</taxon>
        <taxon>Spermatophyta</taxon>
        <taxon>Magnoliopsida</taxon>
        <taxon>eudicotyledons</taxon>
        <taxon>Gunneridae</taxon>
        <taxon>Pentapetalae</taxon>
        <taxon>asterids</taxon>
        <taxon>campanulids</taxon>
        <taxon>Asterales</taxon>
        <taxon>Asteraceae</taxon>
        <taxon>Asteroideae</taxon>
        <taxon>Anthemideae</taxon>
        <taxon>Anthemidinae</taxon>
        <taxon>Tanacetum</taxon>
    </lineage>
</organism>
<sequence>VQSVLADFVHHIVHVLVNERLPSPSNDPLPGGQDSIKLKELMDLYTHLSNKVLELESEVVDIKSSSTERIEKLEGKVAKLEEENRVLKELHNVYSKADTAVPIVAKEKSFKQGRIIAAMYEDDVDEEELAEVEEVIEVVKAAKLMTEVVTTAGATTTAEAPKVSVLRRRMGVIIQDPEETTSTVVMHSKVQSKDKGK</sequence>
<feature type="non-terminal residue" evidence="2">
    <location>
        <position position="197"/>
    </location>
</feature>
<feature type="coiled-coil region" evidence="1">
    <location>
        <begin position="38"/>
        <end position="97"/>
    </location>
</feature>
<protein>
    <submittedName>
        <fullName evidence="2">Uncharacterized protein</fullName>
    </submittedName>
</protein>